<feature type="domain" description="GTPase-associated protein 1 N-terminal" evidence="2">
    <location>
        <begin position="3"/>
        <end position="133"/>
    </location>
</feature>
<dbReference type="RefSeq" id="WP_061082632.1">
    <property type="nucleotide sequence ID" value="NZ_JAAXPG010000041.1"/>
</dbReference>
<accession>A0A7X6MHE8</accession>
<proteinExistence type="predicted"/>
<feature type="compositionally biased region" description="Gly residues" evidence="1">
    <location>
        <begin position="410"/>
        <end position="424"/>
    </location>
</feature>
<evidence type="ECO:0000313" key="5">
    <source>
        <dbReference type="EMBL" id="NKZ01659.1"/>
    </source>
</evidence>
<dbReference type="InterPro" id="IPR045401">
    <property type="entry name" value="GAP1-M"/>
</dbReference>
<evidence type="ECO:0000313" key="6">
    <source>
        <dbReference type="Proteomes" id="UP000553209"/>
    </source>
</evidence>
<organism evidence="5 6">
    <name type="scientific">Nocardiopsis alborubida</name>
    <dbReference type="NCBI Taxonomy" id="146802"/>
    <lineage>
        <taxon>Bacteria</taxon>
        <taxon>Bacillati</taxon>
        <taxon>Actinomycetota</taxon>
        <taxon>Actinomycetes</taxon>
        <taxon>Streptosporangiales</taxon>
        <taxon>Nocardiopsidaceae</taxon>
        <taxon>Nocardiopsis</taxon>
    </lineage>
</organism>
<feature type="region of interest" description="Disordered" evidence="1">
    <location>
        <begin position="349"/>
        <end position="438"/>
    </location>
</feature>
<feature type="domain" description="GTPase-associated protein 1-like C-terminal" evidence="4">
    <location>
        <begin position="441"/>
        <end position="878"/>
    </location>
</feature>
<keyword evidence="6" id="KW-1185">Reference proteome</keyword>
<sequence>MGFAQLYYTSCEHGLSGYAGYQFNAATPGVDPRVLREVERFTVYEPPRSRERVDEHPVNLCYSPDVGGVPVLSRVVSSGDDPSGRPGNYFAHSLVAVGPEGSGPLPAELWEADFWAEEPVGDPGLSGLPELSELEIGPGPLDRRRTDAWVRGRPAEVVTRLLLAADDAVDDSRPLVLVADSPSVAHWVAALSHLLPPRRARLLSFATYCGDPDEALVQVVGVAPGSDTALWRNRFTVYDPEEDPPDALPEPDPRARTVADRLVRLGTRRAAVLWRGARPYASGREGALADWLPVLAAASLLDGDAPAREDLREVREWLSEAVEWLAPEHAAALVHRILDADAAASEEARAGAGVGEQRPDRNLVGAAGAGPGGTRGTVTVLGAGAVRPSVGQRAPGGDRGGAPRENRNGAYGGERGGLSAGGRNGSPSGTGLLTEPSSGVLDPADLAGLQRVAHRLGGADGTTERLERVMVRRSLDDIAAGGGCPAVAPMRTESVRGTARERVAALLDGECGELAPDRAVVLLRWARASGLLLPEESMERYGGRVLAPLLTASHLPSPEARALVAAHPGVRRGAAAHLAALPREQLSALAAGPVGALFADDRDGSSAPLRELRLLATDNRNDLPGLLSYLVSVRREGRAAGAAGLAAHDLDEDLLTDVWGPGHGPRAALLVLRVLRPGVLVAPGVGGWVAEAMTAPPETGQERTWRELVDEVSRHWLRTRLPERGRQVVMEWSEVRPSLVALLAAGEDRAHDRLAAVYAAVRGTHPAVEEVAWRLVVRVLLGWCQCSLLAEALRDCPAEVFAAYGEAVSARLADDRPDTATAALVYRATRHRVLAGHGRAGSLDASVLAPAVGGWRRRHLARMRRQLPRESTAGFDEWAQRTRGPRRRGFLGLGSRSGEQRS</sequence>
<evidence type="ECO:0000259" key="2">
    <source>
        <dbReference type="Pfam" id="PF20013"/>
    </source>
</evidence>
<feature type="domain" description="GTPase-associated protein 1 middle" evidence="3">
    <location>
        <begin position="147"/>
        <end position="236"/>
    </location>
</feature>
<feature type="compositionally biased region" description="Low complexity" evidence="1">
    <location>
        <begin position="893"/>
        <end position="902"/>
    </location>
</feature>
<dbReference type="InterPro" id="IPR049532">
    <property type="entry name" value="GAP1-like_C"/>
</dbReference>
<feature type="compositionally biased region" description="Polar residues" evidence="1">
    <location>
        <begin position="427"/>
        <end position="437"/>
    </location>
</feature>
<evidence type="ECO:0000259" key="3">
    <source>
        <dbReference type="Pfam" id="PF20014"/>
    </source>
</evidence>
<evidence type="ECO:0000259" key="4">
    <source>
        <dbReference type="Pfam" id="PF20052"/>
    </source>
</evidence>
<dbReference type="Pfam" id="PF20014">
    <property type="entry name" value="GAP1-M"/>
    <property type="match status" value="1"/>
</dbReference>
<name>A0A7X6MHE8_9ACTN</name>
<feature type="region of interest" description="Disordered" evidence="1">
    <location>
        <begin position="874"/>
        <end position="902"/>
    </location>
</feature>
<dbReference type="Pfam" id="PF20052">
    <property type="entry name" value="GAP1-C"/>
    <property type="match status" value="1"/>
</dbReference>
<reference evidence="5 6" key="1">
    <citation type="submission" date="2020-04" db="EMBL/GenBank/DDBJ databases">
        <title>MicrobeNet Type strains.</title>
        <authorList>
            <person name="Nicholson A.C."/>
        </authorList>
    </citation>
    <scope>NUCLEOTIDE SEQUENCE [LARGE SCALE GENOMIC DNA]</scope>
    <source>
        <strain evidence="5 6">ATCC 23612</strain>
    </source>
</reference>
<feature type="compositionally biased region" description="Low complexity" evidence="1">
    <location>
        <begin position="376"/>
        <end position="395"/>
    </location>
</feature>
<dbReference type="Pfam" id="PF20013">
    <property type="entry name" value="GAP1-N2"/>
    <property type="match status" value="1"/>
</dbReference>
<dbReference type="InterPro" id="IPR045402">
    <property type="entry name" value="GAP1-N2"/>
</dbReference>
<dbReference type="AlphaFoldDB" id="A0A7X6MHE8"/>
<evidence type="ECO:0000256" key="1">
    <source>
        <dbReference type="SAM" id="MobiDB-lite"/>
    </source>
</evidence>
<dbReference type="EMBL" id="JAAXPG010000041">
    <property type="protein sequence ID" value="NKZ01659.1"/>
    <property type="molecule type" value="Genomic_DNA"/>
</dbReference>
<comment type="caution">
    <text evidence="5">The sequence shown here is derived from an EMBL/GenBank/DDBJ whole genome shotgun (WGS) entry which is preliminary data.</text>
</comment>
<dbReference type="Proteomes" id="UP000553209">
    <property type="component" value="Unassembled WGS sequence"/>
</dbReference>
<gene>
    <name evidence="5" type="ORF">HGB44_28915</name>
</gene>
<protein>
    <submittedName>
        <fullName evidence="5">Uncharacterized protein</fullName>
    </submittedName>
</protein>